<keyword evidence="11" id="KW-1185">Reference proteome</keyword>
<evidence type="ECO:0000256" key="7">
    <source>
        <dbReference type="ARBA" id="ARBA00022833"/>
    </source>
</evidence>
<evidence type="ECO:0000259" key="9">
    <source>
        <dbReference type="PROSITE" id="PS50249"/>
    </source>
</evidence>
<evidence type="ECO:0000256" key="5">
    <source>
        <dbReference type="ARBA" id="ARBA00022786"/>
    </source>
</evidence>
<sequence>MHIPFDILGKFLAKARSNTDRNIETCGILCGTLKRNEFFLNTLLIPKQTATSDTCTTTNEEEIVAYQMEHDLLTLGWIHTHPSQTCFMSSLDVHTHYSYQQMLPEAIAIVCAPQHEPSYGIFRLTDPPGMGIISACRDKRTFHPHQSDDIYTASEPGHVSLEHFDFKIVDMR</sequence>
<evidence type="ECO:0000256" key="4">
    <source>
        <dbReference type="ARBA" id="ARBA00022723"/>
    </source>
</evidence>
<accession>A0A4P9ZYG3</accession>
<dbReference type="FunFam" id="3.40.140.10:FF:000033">
    <property type="entry name" value="AMSH-like protease sst2"/>
    <property type="match status" value="1"/>
</dbReference>
<dbReference type="GO" id="GO:0006508">
    <property type="term" value="P:proteolysis"/>
    <property type="evidence" value="ECO:0007669"/>
    <property type="project" value="UniProtKB-KW"/>
</dbReference>
<dbReference type="EMBL" id="ML002404">
    <property type="protein sequence ID" value="RKP38101.1"/>
    <property type="molecule type" value="Genomic_DNA"/>
</dbReference>
<protein>
    <recommendedName>
        <fullName evidence="9">MPN domain-containing protein</fullName>
    </recommendedName>
</protein>
<dbReference type="InterPro" id="IPR044098">
    <property type="entry name" value="STAMBP/STALP-like_MPN"/>
</dbReference>
<evidence type="ECO:0000313" key="10">
    <source>
        <dbReference type="EMBL" id="RKP38101.1"/>
    </source>
</evidence>
<name>A0A4P9ZYG3_9FUNG</name>
<dbReference type="PANTHER" id="PTHR12947">
    <property type="entry name" value="AMSH-LIKE PROTEASE"/>
    <property type="match status" value="1"/>
</dbReference>
<reference evidence="11" key="1">
    <citation type="journal article" date="2018" name="Nat. Microbiol.">
        <title>Leveraging single-cell genomics to expand the fungal tree of life.</title>
        <authorList>
            <person name="Ahrendt S.R."/>
            <person name="Quandt C.A."/>
            <person name="Ciobanu D."/>
            <person name="Clum A."/>
            <person name="Salamov A."/>
            <person name="Andreopoulos B."/>
            <person name="Cheng J.F."/>
            <person name="Woyke T."/>
            <person name="Pelin A."/>
            <person name="Henrissat B."/>
            <person name="Reynolds N.K."/>
            <person name="Benny G.L."/>
            <person name="Smith M.E."/>
            <person name="James T.Y."/>
            <person name="Grigoriev I.V."/>
        </authorList>
    </citation>
    <scope>NUCLEOTIDE SEQUENCE [LARGE SCALE GENOMIC DNA]</scope>
    <source>
        <strain evidence="11">RSA 468</strain>
    </source>
</reference>
<keyword evidence="3" id="KW-0645">Protease</keyword>
<dbReference type="PROSITE" id="PS50249">
    <property type="entry name" value="MPN"/>
    <property type="match status" value="1"/>
</dbReference>
<evidence type="ECO:0000256" key="8">
    <source>
        <dbReference type="ARBA" id="ARBA00023049"/>
    </source>
</evidence>
<dbReference type="Pfam" id="PF01398">
    <property type="entry name" value="JAB"/>
    <property type="match status" value="1"/>
</dbReference>
<dbReference type="Gene3D" id="3.40.140.10">
    <property type="entry name" value="Cytidine Deaminase, domain 2"/>
    <property type="match status" value="1"/>
</dbReference>
<dbReference type="AlphaFoldDB" id="A0A4P9ZYG3"/>
<comment type="cofactor">
    <cofactor evidence="1">
        <name>Zn(2+)</name>
        <dbReference type="ChEBI" id="CHEBI:29105"/>
    </cofactor>
</comment>
<organism evidence="10 11">
    <name type="scientific">Dimargaris cristalligena</name>
    <dbReference type="NCBI Taxonomy" id="215637"/>
    <lineage>
        <taxon>Eukaryota</taxon>
        <taxon>Fungi</taxon>
        <taxon>Fungi incertae sedis</taxon>
        <taxon>Zoopagomycota</taxon>
        <taxon>Kickxellomycotina</taxon>
        <taxon>Dimargaritomycetes</taxon>
        <taxon>Dimargaritales</taxon>
        <taxon>Dimargaritaceae</taxon>
        <taxon>Dimargaris</taxon>
    </lineage>
</organism>
<dbReference type="GO" id="GO:0005768">
    <property type="term" value="C:endosome"/>
    <property type="evidence" value="ECO:0007669"/>
    <property type="project" value="TreeGrafter"/>
</dbReference>
<dbReference type="GO" id="GO:0046872">
    <property type="term" value="F:metal ion binding"/>
    <property type="evidence" value="ECO:0007669"/>
    <property type="project" value="UniProtKB-KW"/>
</dbReference>
<keyword evidence="4" id="KW-0479">Metal-binding</keyword>
<dbReference type="GO" id="GO:0016020">
    <property type="term" value="C:membrane"/>
    <property type="evidence" value="ECO:0007669"/>
    <property type="project" value="TreeGrafter"/>
</dbReference>
<feature type="domain" description="MPN" evidence="9">
    <location>
        <begin position="1"/>
        <end position="128"/>
    </location>
</feature>
<dbReference type="GO" id="GO:0070536">
    <property type="term" value="P:protein K63-linked deubiquitination"/>
    <property type="evidence" value="ECO:0007669"/>
    <property type="project" value="InterPro"/>
</dbReference>
<dbReference type="CDD" id="cd08066">
    <property type="entry name" value="MPN_AMSH_like"/>
    <property type="match status" value="1"/>
</dbReference>
<keyword evidence="5" id="KW-0833">Ubl conjugation pathway</keyword>
<dbReference type="Proteomes" id="UP000268162">
    <property type="component" value="Unassembled WGS sequence"/>
</dbReference>
<dbReference type="STRING" id="215637.A0A4P9ZYG3"/>
<dbReference type="InterPro" id="IPR000555">
    <property type="entry name" value="JAMM/MPN+_dom"/>
</dbReference>
<keyword evidence="7" id="KW-0862">Zinc</keyword>
<evidence type="ECO:0000256" key="3">
    <source>
        <dbReference type="ARBA" id="ARBA00022670"/>
    </source>
</evidence>
<dbReference type="PANTHER" id="PTHR12947:SF13">
    <property type="entry name" value="FI19924P1"/>
    <property type="match status" value="1"/>
</dbReference>
<dbReference type="SUPFAM" id="SSF102712">
    <property type="entry name" value="JAB1/MPN domain"/>
    <property type="match status" value="1"/>
</dbReference>
<keyword evidence="6" id="KW-0378">Hydrolase</keyword>
<gene>
    <name evidence="10" type="ORF">BJ085DRAFT_42230</name>
</gene>
<evidence type="ECO:0000256" key="6">
    <source>
        <dbReference type="ARBA" id="ARBA00022801"/>
    </source>
</evidence>
<proteinExistence type="inferred from homology"/>
<dbReference type="InterPro" id="IPR037518">
    <property type="entry name" value="MPN"/>
</dbReference>
<comment type="similarity">
    <text evidence="2">Belongs to the peptidase M67C family.</text>
</comment>
<evidence type="ECO:0000256" key="1">
    <source>
        <dbReference type="ARBA" id="ARBA00001947"/>
    </source>
</evidence>
<evidence type="ECO:0000313" key="11">
    <source>
        <dbReference type="Proteomes" id="UP000268162"/>
    </source>
</evidence>
<dbReference type="SMART" id="SM00232">
    <property type="entry name" value="JAB_MPN"/>
    <property type="match status" value="1"/>
</dbReference>
<keyword evidence="8" id="KW-0482">Metalloprotease</keyword>
<dbReference type="GO" id="GO:0061578">
    <property type="term" value="F:K63-linked deubiquitinase activity"/>
    <property type="evidence" value="ECO:0007669"/>
    <property type="project" value="InterPro"/>
</dbReference>
<evidence type="ECO:0000256" key="2">
    <source>
        <dbReference type="ARBA" id="ARBA00010981"/>
    </source>
</evidence>
<dbReference type="GO" id="GO:0140492">
    <property type="term" value="F:metal-dependent deubiquitinase activity"/>
    <property type="evidence" value="ECO:0007669"/>
    <property type="project" value="InterPro"/>
</dbReference>